<comment type="caution">
    <text evidence="1">The sequence shown here is derived from an EMBL/GenBank/DDBJ whole genome shotgun (WGS) entry which is preliminary data.</text>
</comment>
<sequence length="173" mass="20443">DFPQDQKPNAFIFKSDIKTWPMMFEVDKDFLQEPTDDSIPKVVDEKDPFAKLKSSGVASLTDREIFDMWKVMNYGTTKAYPSKKQNRRRFRHFQKNIRDKPQTQDEARFNLQIYADRSDDELEKLPCYSGQRPNTLIFKSDIKNWPMFAEWNTLLIEPTDSVPKGTNPKSYFN</sequence>
<keyword evidence="2" id="KW-1185">Reference proteome</keyword>
<evidence type="ECO:0000313" key="1">
    <source>
        <dbReference type="EMBL" id="MCI15228.1"/>
    </source>
</evidence>
<organism evidence="1 2">
    <name type="scientific">Trifolium medium</name>
    <dbReference type="NCBI Taxonomy" id="97028"/>
    <lineage>
        <taxon>Eukaryota</taxon>
        <taxon>Viridiplantae</taxon>
        <taxon>Streptophyta</taxon>
        <taxon>Embryophyta</taxon>
        <taxon>Tracheophyta</taxon>
        <taxon>Spermatophyta</taxon>
        <taxon>Magnoliopsida</taxon>
        <taxon>eudicotyledons</taxon>
        <taxon>Gunneridae</taxon>
        <taxon>Pentapetalae</taxon>
        <taxon>rosids</taxon>
        <taxon>fabids</taxon>
        <taxon>Fabales</taxon>
        <taxon>Fabaceae</taxon>
        <taxon>Papilionoideae</taxon>
        <taxon>50 kb inversion clade</taxon>
        <taxon>NPAAA clade</taxon>
        <taxon>Hologalegina</taxon>
        <taxon>IRL clade</taxon>
        <taxon>Trifolieae</taxon>
        <taxon>Trifolium</taxon>
    </lineage>
</organism>
<dbReference type="Proteomes" id="UP000265520">
    <property type="component" value="Unassembled WGS sequence"/>
</dbReference>
<dbReference type="EMBL" id="LXQA010095534">
    <property type="protein sequence ID" value="MCI15228.1"/>
    <property type="molecule type" value="Genomic_DNA"/>
</dbReference>
<proteinExistence type="predicted"/>
<evidence type="ECO:0000313" key="2">
    <source>
        <dbReference type="Proteomes" id="UP000265520"/>
    </source>
</evidence>
<feature type="non-terminal residue" evidence="1">
    <location>
        <position position="1"/>
    </location>
</feature>
<protein>
    <submittedName>
        <fullName evidence="1">Uncharacterized protein</fullName>
    </submittedName>
</protein>
<name>A0A392PT03_9FABA</name>
<dbReference type="AlphaFoldDB" id="A0A392PT03"/>
<accession>A0A392PT03</accession>
<reference evidence="1 2" key="1">
    <citation type="journal article" date="2018" name="Front. Plant Sci.">
        <title>Red Clover (Trifolium pratense) and Zigzag Clover (T. medium) - A Picture of Genomic Similarities and Differences.</title>
        <authorList>
            <person name="Dluhosova J."/>
            <person name="Istvanek J."/>
            <person name="Nedelnik J."/>
            <person name="Repkova J."/>
        </authorList>
    </citation>
    <scope>NUCLEOTIDE SEQUENCE [LARGE SCALE GENOMIC DNA]</scope>
    <source>
        <strain evidence="2">cv. 10/8</strain>
        <tissue evidence="1">Leaf</tissue>
    </source>
</reference>